<feature type="compositionally biased region" description="Basic and acidic residues" evidence="1">
    <location>
        <begin position="216"/>
        <end position="244"/>
    </location>
</feature>
<accession>A0A8J7SSV3</accession>
<dbReference type="Proteomes" id="UP000619033">
    <property type="component" value="Unassembled WGS sequence"/>
</dbReference>
<dbReference type="AlphaFoldDB" id="A0A8J7SSV3"/>
<reference evidence="2" key="1">
    <citation type="submission" date="2021-01" db="EMBL/GenBank/DDBJ databases">
        <title>Genome seq and assembly of Tabrizicola sp. KVB23.</title>
        <authorList>
            <person name="Chhetri G."/>
        </authorList>
    </citation>
    <scope>NUCLEOTIDE SEQUENCE</scope>
    <source>
        <strain evidence="2">KVB23</strain>
    </source>
</reference>
<feature type="compositionally biased region" description="Basic and acidic residues" evidence="1">
    <location>
        <begin position="178"/>
        <end position="190"/>
    </location>
</feature>
<evidence type="ECO:0000313" key="2">
    <source>
        <dbReference type="EMBL" id="MBL4928010.1"/>
    </source>
</evidence>
<organism evidence="2 3">
    <name type="scientific">Fuscibacter oryzae</name>
    <dbReference type="NCBI Taxonomy" id="2803939"/>
    <lineage>
        <taxon>Bacteria</taxon>
        <taxon>Pseudomonadati</taxon>
        <taxon>Pseudomonadota</taxon>
        <taxon>Alphaproteobacteria</taxon>
        <taxon>Rhodobacterales</taxon>
        <taxon>Paracoccaceae</taxon>
        <taxon>Fuscibacter</taxon>
    </lineage>
</organism>
<sequence length="244" mass="27664">MSIDHFLQDEDDFDPHVEAVLSGIKRDDSAIYDLMRELDAIGKPDAETVVETVAVKPQVQSLPALPYQGPDADDPDTIIPEVKLTRWDIARANLREAEAKRDTILAKPVRADGDARRVLLLDHAIEKAKAAMKRAEGDVSRRQEGIDDWRAGEGRAVYNAKRRKREQPNADLSSLTTEQKDQHGKDRRSDANWFRRQRENGIPEPRIQAEFAARIQKREADRAAKAQEDAEEATSRVDPRYGMF</sequence>
<feature type="region of interest" description="Disordered" evidence="1">
    <location>
        <begin position="157"/>
        <end position="244"/>
    </location>
</feature>
<dbReference type="EMBL" id="JAESVP010000003">
    <property type="protein sequence ID" value="MBL4928010.1"/>
    <property type="molecule type" value="Genomic_DNA"/>
</dbReference>
<evidence type="ECO:0000313" key="3">
    <source>
        <dbReference type="Proteomes" id="UP000619033"/>
    </source>
</evidence>
<comment type="caution">
    <text evidence="2">The sequence shown here is derived from an EMBL/GenBank/DDBJ whole genome shotgun (WGS) entry which is preliminary data.</text>
</comment>
<protein>
    <submittedName>
        <fullName evidence="2">Uncharacterized protein</fullName>
    </submittedName>
</protein>
<gene>
    <name evidence="2" type="ORF">JI744_07820</name>
</gene>
<evidence type="ECO:0000256" key="1">
    <source>
        <dbReference type="SAM" id="MobiDB-lite"/>
    </source>
</evidence>
<dbReference type="RefSeq" id="WP_202659169.1">
    <property type="nucleotide sequence ID" value="NZ_JAESVP010000003.1"/>
</dbReference>
<keyword evidence="3" id="KW-1185">Reference proteome</keyword>
<name>A0A8J7SSV3_9RHOB</name>
<proteinExistence type="predicted"/>